<dbReference type="AlphaFoldDB" id="A0A0Z8GBH0"/>
<dbReference type="RefSeq" id="WP_024407927.1">
    <property type="nucleotide sequence ID" value="NZ_CEGO01000007.1"/>
</dbReference>
<evidence type="ECO:0000313" key="6">
    <source>
        <dbReference type="EMBL" id="CYX51856.1"/>
    </source>
</evidence>
<dbReference type="PANTHER" id="PTHR30349">
    <property type="entry name" value="PHAGE INTEGRASE-RELATED"/>
    <property type="match status" value="1"/>
</dbReference>
<dbReference type="InterPro" id="IPR002104">
    <property type="entry name" value="Integrase_catalytic"/>
</dbReference>
<dbReference type="EMBL" id="FILL01000010">
    <property type="protein sequence ID" value="CYX51856.1"/>
    <property type="molecule type" value="Genomic_DNA"/>
</dbReference>
<dbReference type="Pfam" id="PF14659">
    <property type="entry name" value="Phage_int_SAM_3"/>
    <property type="match status" value="1"/>
</dbReference>
<dbReference type="InterPro" id="IPR050090">
    <property type="entry name" value="Tyrosine_recombinase_XerCD"/>
</dbReference>
<keyword evidence="4" id="KW-0233">DNA recombination</keyword>
<dbReference type="Gene3D" id="1.10.150.130">
    <property type="match status" value="1"/>
</dbReference>
<keyword evidence="2" id="KW-0229">DNA integration</keyword>
<dbReference type="Pfam" id="PF00589">
    <property type="entry name" value="Phage_integrase"/>
    <property type="match status" value="1"/>
</dbReference>
<comment type="similarity">
    <text evidence="1">Belongs to the 'phage' integrase family.</text>
</comment>
<dbReference type="InterPro" id="IPR013762">
    <property type="entry name" value="Integrase-like_cat_sf"/>
</dbReference>
<dbReference type="SUPFAM" id="SSF56349">
    <property type="entry name" value="DNA breaking-rejoining enzymes"/>
    <property type="match status" value="1"/>
</dbReference>
<evidence type="ECO:0000256" key="2">
    <source>
        <dbReference type="ARBA" id="ARBA00022908"/>
    </source>
</evidence>
<evidence type="ECO:0000313" key="7">
    <source>
        <dbReference type="Proteomes" id="UP000072353"/>
    </source>
</evidence>
<keyword evidence="3" id="KW-0238">DNA-binding</keyword>
<gene>
    <name evidence="6" type="primary">Int-Tn_2</name>
    <name evidence="6" type="ORF">ERS132521_01275</name>
</gene>
<evidence type="ECO:0000259" key="5">
    <source>
        <dbReference type="PROSITE" id="PS51898"/>
    </source>
</evidence>
<comment type="caution">
    <text evidence="6">The sequence shown here is derived from an EMBL/GenBank/DDBJ whole genome shotgun (WGS) entry which is preliminary data.</text>
</comment>
<dbReference type="Proteomes" id="UP000072353">
    <property type="component" value="Unassembled WGS sequence"/>
</dbReference>
<dbReference type="PROSITE" id="PS51898">
    <property type="entry name" value="TYR_RECOMBINASE"/>
    <property type="match status" value="1"/>
</dbReference>
<accession>A0A0Z8GBH0</accession>
<dbReference type="GO" id="GO:0003677">
    <property type="term" value="F:DNA binding"/>
    <property type="evidence" value="ECO:0007669"/>
    <property type="project" value="UniProtKB-KW"/>
</dbReference>
<dbReference type="CDD" id="cd01189">
    <property type="entry name" value="INT_ICEBs1_C_like"/>
    <property type="match status" value="1"/>
</dbReference>
<dbReference type="InterPro" id="IPR010998">
    <property type="entry name" value="Integrase_recombinase_N"/>
</dbReference>
<proteinExistence type="inferred from homology"/>
<dbReference type="GO" id="GO:0015074">
    <property type="term" value="P:DNA integration"/>
    <property type="evidence" value="ECO:0007669"/>
    <property type="project" value="UniProtKB-KW"/>
</dbReference>
<dbReference type="PANTHER" id="PTHR30349:SF64">
    <property type="entry name" value="PROPHAGE INTEGRASE INTD-RELATED"/>
    <property type="match status" value="1"/>
</dbReference>
<dbReference type="InterPro" id="IPR011010">
    <property type="entry name" value="DNA_brk_join_enz"/>
</dbReference>
<feature type="domain" description="Tyr recombinase" evidence="5">
    <location>
        <begin position="182"/>
        <end position="381"/>
    </location>
</feature>
<dbReference type="InterPro" id="IPR004107">
    <property type="entry name" value="Integrase_SAM-like_N"/>
</dbReference>
<evidence type="ECO:0000256" key="1">
    <source>
        <dbReference type="ARBA" id="ARBA00008857"/>
    </source>
</evidence>
<reference evidence="6 7" key="1">
    <citation type="submission" date="2016-02" db="EMBL/GenBank/DDBJ databases">
        <authorList>
            <consortium name="Pathogen Informatics"/>
        </authorList>
    </citation>
    <scope>NUCLEOTIDE SEQUENCE [LARGE SCALE GENOMIC DNA]</scope>
    <source>
        <strain evidence="6 7">SS975</strain>
    </source>
</reference>
<dbReference type="GO" id="GO:0006310">
    <property type="term" value="P:DNA recombination"/>
    <property type="evidence" value="ECO:0007669"/>
    <property type="project" value="UniProtKB-KW"/>
</dbReference>
<name>A0A0Z8GBH0_STRSU</name>
<sequence>MIMKITEVKKKNGATVYRASVYLGIDAITGKKVKTNVTGRTKKEVKNKTQQAIATFKTDGATRYQSATITNYQELAELWWNSYKHTVKPNTRGNVKALLNRHVIPLFEAYKLDKLTTPLLQSIVIKLADKANTGEAGAYLHYDKIHALNKRILQYGVVMQVLPYNPAREVILPRNAKKATRQKVKHFNDKQLKQFLDYLDSLDLTNYRNLYEVTLYKFLLATGCRINEVLALHWSDIDLNNATVSITKTLNRYGSINSPKSNASIRDINIDGQTVAMLKEYRRRQIQEAWTLGRSETVVFSDFIHDYPEDKTLGNRLTTRLRNIGLPNIGFHGFRHTHASLLLNSGIPYKELQHRLGHSRISMTMDIYSHLSKENAKNAVTFYEKALGNL</sequence>
<evidence type="ECO:0000256" key="4">
    <source>
        <dbReference type="ARBA" id="ARBA00023172"/>
    </source>
</evidence>
<protein>
    <submittedName>
        <fullName evidence="6">Integrase family protein</fullName>
    </submittedName>
</protein>
<evidence type="ECO:0000256" key="3">
    <source>
        <dbReference type="ARBA" id="ARBA00023125"/>
    </source>
</evidence>
<dbReference type="Gene3D" id="1.10.443.10">
    <property type="entry name" value="Intergrase catalytic core"/>
    <property type="match status" value="1"/>
</dbReference>
<organism evidence="6 7">
    <name type="scientific">Streptococcus suis</name>
    <dbReference type="NCBI Taxonomy" id="1307"/>
    <lineage>
        <taxon>Bacteria</taxon>
        <taxon>Bacillati</taxon>
        <taxon>Bacillota</taxon>
        <taxon>Bacilli</taxon>
        <taxon>Lactobacillales</taxon>
        <taxon>Streptococcaceae</taxon>
        <taxon>Streptococcus</taxon>
    </lineage>
</organism>